<comment type="caution">
    <text evidence="3">The sequence shown here is derived from an EMBL/GenBank/DDBJ whole genome shotgun (WGS) entry which is preliminary data.</text>
</comment>
<feature type="compositionally biased region" description="Polar residues" evidence="1">
    <location>
        <begin position="1"/>
        <end position="14"/>
    </location>
</feature>
<feature type="region of interest" description="Disordered" evidence="1">
    <location>
        <begin position="563"/>
        <end position="764"/>
    </location>
</feature>
<feature type="region of interest" description="Disordered" evidence="1">
    <location>
        <begin position="1"/>
        <end position="20"/>
    </location>
</feature>
<feature type="region of interest" description="Disordered" evidence="1">
    <location>
        <begin position="445"/>
        <end position="525"/>
    </location>
</feature>
<organism evidence="3 4">
    <name type="scientific">Deinandra increscens subsp. villosa</name>
    <dbReference type="NCBI Taxonomy" id="3103831"/>
    <lineage>
        <taxon>Eukaryota</taxon>
        <taxon>Viridiplantae</taxon>
        <taxon>Streptophyta</taxon>
        <taxon>Embryophyta</taxon>
        <taxon>Tracheophyta</taxon>
        <taxon>Spermatophyta</taxon>
        <taxon>Magnoliopsida</taxon>
        <taxon>eudicotyledons</taxon>
        <taxon>Gunneridae</taxon>
        <taxon>Pentapetalae</taxon>
        <taxon>asterids</taxon>
        <taxon>campanulids</taxon>
        <taxon>Asterales</taxon>
        <taxon>Asteraceae</taxon>
        <taxon>Asteroideae</taxon>
        <taxon>Heliantheae alliance</taxon>
        <taxon>Madieae</taxon>
        <taxon>Madiinae</taxon>
        <taxon>Deinandra</taxon>
    </lineage>
</organism>
<evidence type="ECO:0000256" key="1">
    <source>
        <dbReference type="SAM" id="MobiDB-lite"/>
    </source>
</evidence>
<dbReference type="InterPro" id="IPR013087">
    <property type="entry name" value="Znf_C2H2_type"/>
</dbReference>
<dbReference type="EMBL" id="JBCNJP010000010">
    <property type="protein sequence ID" value="KAK9072487.1"/>
    <property type="molecule type" value="Genomic_DNA"/>
</dbReference>
<evidence type="ECO:0000313" key="4">
    <source>
        <dbReference type="Proteomes" id="UP001408789"/>
    </source>
</evidence>
<gene>
    <name evidence="3" type="ORF">SSX86_008921</name>
</gene>
<dbReference type="PANTHER" id="PTHR35746">
    <property type="entry name" value="PENTATRICOPEPTIDE REPEAT (PPR) SUPERFAMILY PROTEIN"/>
    <property type="match status" value="1"/>
</dbReference>
<feature type="region of interest" description="Disordered" evidence="1">
    <location>
        <begin position="61"/>
        <end position="87"/>
    </location>
</feature>
<feature type="compositionally biased region" description="Acidic residues" evidence="1">
    <location>
        <begin position="62"/>
        <end position="73"/>
    </location>
</feature>
<name>A0AAP0DGU2_9ASTR</name>
<protein>
    <recommendedName>
        <fullName evidence="2">C2H2-type domain-containing protein</fullName>
    </recommendedName>
</protein>
<keyword evidence="4" id="KW-1185">Reference proteome</keyword>
<reference evidence="3 4" key="1">
    <citation type="submission" date="2024-04" db="EMBL/GenBank/DDBJ databases">
        <title>The reference genome of an endangered Asteraceae, Deinandra increscens subsp. villosa, native to the Central Coast of California.</title>
        <authorList>
            <person name="Guilliams M."/>
            <person name="Hasenstab-Lehman K."/>
            <person name="Meyer R."/>
            <person name="Mcevoy S."/>
        </authorList>
    </citation>
    <scope>NUCLEOTIDE SEQUENCE [LARGE SCALE GENOMIC DNA]</scope>
    <source>
        <tissue evidence="3">Leaf</tissue>
    </source>
</reference>
<dbReference type="PROSITE" id="PS00028">
    <property type="entry name" value="ZINC_FINGER_C2H2_1"/>
    <property type="match status" value="1"/>
</dbReference>
<feature type="compositionally biased region" description="Basic and acidic residues" evidence="1">
    <location>
        <begin position="504"/>
        <end position="523"/>
    </location>
</feature>
<feature type="compositionally biased region" description="Polar residues" evidence="1">
    <location>
        <begin position="615"/>
        <end position="632"/>
    </location>
</feature>
<feature type="compositionally biased region" description="Basic and acidic residues" evidence="1">
    <location>
        <begin position="686"/>
        <end position="696"/>
    </location>
</feature>
<feature type="compositionally biased region" description="Basic and acidic residues" evidence="1">
    <location>
        <begin position="448"/>
        <end position="493"/>
    </location>
</feature>
<feature type="domain" description="C2H2-type" evidence="2">
    <location>
        <begin position="23"/>
        <end position="43"/>
    </location>
</feature>
<feature type="compositionally biased region" description="Basic and acidic residues" evidence="1">
    <location>
        <begin position="647"/>
        <end position="663"/>
    </location>
</feature>
<feature type="compositionally biased region" description="Polar residues" evidence="1">
    <location>
        <begin position="700"/>
        <end position="711"/>
    </location>
</feature>
<accession>A0AAP0DGU2</accession>
<dbReference type="PANTHER" id="PTHR35746:SF1">
    <property type="entry name" value="PENTATRICOPEPTIDE REPEAT (PPR) SUPERFAMILY PROTEIN"/>
    <property type="match status" value="1"/>
</dbReference>
<dbReference type="Proteomes" id="UP001408789">
    <property type="component" value="Unassembled WGS sequence"/>
</dbReference>
<dbReference type="AlphaFoldDB" id="A0AAP0DGU2"/>
<feature type="compositionally biased region" description="Polar residues" evidence="1">
    <location>
        <begin position="575"/>
        <end position="596"/>
    </location>
</feature>
<sequence length="781" mass="85832">MDVQDQTTHTTPSGHESHGVHLCHRCGWPFPNPHPSARHRRAHKKICGTIEGYTNLIGSEVVSDDEDHPEDYDDKEKTPSPKIGENAIRGSFSRSEDEMFTDAVTEFADNATSAGSKNKNLDRDVFFSFKDAGNDGTNEVLNAPVEISKVNTGVEVSEKTDPHVEKVEETAIKTVGDLSESNLELTKTVAGPTPEPSLVSQLQEAESIDVMEAGEEKGQESQISETIIEEANDLNKVKQENIEKLESLTADGIIEEIKQEITSDFEHVSEAVKESETVEEIKTEKSDLDFEIAPETDHLGGVTEEIKHEKFESDHEHVPEVAKESEIDQEVIVLNEKVDLGAPIEQIQEVVKEPVAVLTEKKDLEETELAKSSIEQVQEAVKEPVAVLIEKEDLGGPQLEIQSIEHTNEVVEKPVFILNEKDLGTPELEGCSKEQFQEVVKEPATVLTEKEDLDGPHMEKQSKEHTHEVIEKPDSIFPEKQDLGAPELKKFTEENVVEEPDSVFTEKEDLGEHKSEKSSKDEVIEQEVNNDHNLVADISTETITLKDSSDNSITNCKNTSEVVPEPVVEEGNGKLMNNQDSGADVTVDSSSHNSLEGTWGSVSVLSAASVDAESLQSAEKSKVNSVKSNAATSDAFDPPSFMTLVEPESKDKNSGSSEVKDSEPQLNSENSKAGWFPTLTNVNNESEGRKRNEEAMAKVTNWSTGKQSTPLKNLLGDAKSPSGKQPEPVVPKDEGTVNPPVNDEVSSPPKLIEDEKKERKKVKGRSSWVPFMCCSSVNAVK</sequence>
<feature type="compositionally biased region" description="Low complexity" evidence="1">
    <location>
        <begin position="601"/>
        <end position="614"/>
    </location>
</feature>
<evidence type="ECO:0000313" key="3">
    <source>
        <dbReference type="EMBL" id="KAK9072487.1"/>
    </source>
</evidence>
<evidence type="ECO:0000259" key="2">
    <source>
        <dbReference type="PROSITE" id="PS00028"/>
    </source>
</evidence>
<proteinExistence type="predicted"/>